<evidence type="ECO:0000256" key="2">
    <source>
        <dbReference type="ARBA" id="ARBA00022598"/>
    </source>
</evidence>
<evidence type="ECO:0000259" key="3">
    <source>
        <dbReference type="PROSITE" id="PS50160"/>
    </source>
</evidence>
<comment type="caution">
    <text evidence="4">The sequence shown here is derived from an EMBL/GenBank/DDBJ whole genome shotgun (WGS) entry which is preliminary data.</text>
</comment>
<feature type="domain" description="ATP-dependent DNA ligase family profile" evidence="3">
    <location>
        <begin position="102"/>
        <end position="191"/>
    </location>
</feature>
<dbReference type="InterPro" id="IPR012310">
    <property type="entry name" value="DNA_ligase_ATP-dep_cent"/>
</dbReference>
<evidence type="ECO:0000256" key="1">
    <source>
        <dbReference type="ARBA" id="ARBA00007572"/>
    </source>
</evidence>
<evidence type="ECO:0000313" key="4">
    <source>
        <dbReference type="EMBL" id="MFB9330115.1"/>
    </source>
</evidence>
<keyword evidence="2 4" id="KW-0436">Ligase</keyword>
<dbReference type="RefSeq" id="WP_377501000.1">
    <property type="nucleotide sequence ID" value="NZ_JBHMDO010000047.1"/>
</dbReference>
<evidence type="ECO:0000313" key="5">
    <source>
        <dbReference type="Proteomes" id="UP001589747"/>
    </source>
</evidence>
<dbReference type="Proteomes" id="UP001589747">
    <property type="component" value="Unassembled WGS sequence"/>
</dbReference>
<dbReference type="Gene3D" id="3.30.470.30">
    <property type="entry name" value="DNA ligase/mRNA capping enzyme"/>
    <property type="match status" value="1"/>
</dbReference>
<dbReference type="InterPro" id="IPR050191">
    <property type="entry name" value="ATP-dep_DNA_ligase"/>
</dbReference>
<dbReference type="CDD" id="cd07906">
    <property type="entry name" value="Adenylation_DNA_ligase_LigD_LigC"/>
    <property type="match status" value="1"/>
</dbReference>
<dbReference type="PANTHER" id="PTHR45674">
    <property type="entry name" value="DNA LIGASE 1/3 FAMILY MEMBER"/>
    <property type="match status" value="1"/>
</dbReference>
<organism evidence="4 5">
    <name type="scientific">Paenibacillus aurantiacus</name>
    <dbReference type="NCBI Taxonomy" id="1936118"/>
    <lineage>
        <taxon>Bacteria</taxon>
        <taxon>Bacillati</taxon>
        <taxon>Bacillota</taxon>
        <taxon>Bacilli</taxon>
        <taxon>Bacillales</taxon>
        <taxon>Paenibacillaceae</taxon>
        <taxon>Paenibacillus</taxon>
    </lineage>
</organism>
<dbReference type="PROSITE" id="PS50160">
    <property type="entry name" value="DNA_LIGASE_A3"/>
    <property type="match status" value="1"/>
</dbReference>
<protein>
    <submittedName>
        <fullName evidence="4">ATP-dependent DNA ligase</fullName>
    </submittedName>
</protein>
<sequence>MNAPAAMLLEKREQPFDDERYIFEPKIDGHRLLLTRSAGSVHLHTRHETDVTARYPELHDVPVSCGDVILDGELAYMDPATGDICFETTMRRFQMTGAKVSRGMQTLPIRYFVFDVLAAGGRDVRSLPLIERKAILDDILVENEYYKRILHTDGQGTALFDVIKQRGLEGIVAKRNDSAYVGRRSDAWVKVINYTYAEVTLAGYRKGEFGWLAHYEGRPAGIIELAVPEAHRKAFHAVAKTIVTGEDKNFVYIQPRLRAKVRMRNWYKSGMLRSPEFVDFVV</sequence>
<dbReference type="GO" id="GO:0016874">
    <property type="term" value="F:ligase activity"/>
    <property type="evidence" value="ECO:0007669"/>
    <property type="project" value="UniProtKB-KW"/>
</dbReference>
<comment type="similarity">
    <text evidence="1">Belongs to the ATP-dependent DNA ligase family.</text>
</comment>
<reference evidence="4 5" key="1">
    <citation type="submission" date="2024-09" db="EMBL/GenBank/DDBJ databases">
        <authorList>
            <person name="Sun Q."/>
            <person name="Mori K."/>
        </authorList>
    </citation>
    <scope>NUCLEOTIDE SEQUENCE [LARGE SCALE GENOMIC DNA]</scope>
    <source>
        <strain evidence="4 5">TISTR 2452</strain>
    </source>
</reference>
<keyword evidence="5" id="KW-1185">Reference proteome</keyword>
<dbReference type="EMBL" id="JBHMDO010000047">
    <property type="protein sequence ID" value="MFB9330115.1"/>
    <property type="molecule type" value="Genomic_DNA"/>
</dbReference>
<dbReference type="PANTHER" id="PTHR45674:SF4">
    <property type="entry name" value="DNA LIGASE 1"/>
    <property type="match status" value="1"/>
</dbReference>
<dbReference type="Pfam" id="PF01068">
    <property type="entry name" value="DNA_ligase_A_M"/>
    <property type="match status" value="1"/>
</dbReference>
<dbReference type="SUPFAM" id="SSF56091">
    <property type="entry name" value="DNA ligase/mRNA capping enzyme, catalytic domain"/>
    <property type="match status" value="1"/>
</dbReference>
<name>A0ABV5KY03_9BACL</name>
<proteinExistence type="inferred from homology"/>
<accession>A0ABV5KY03</accession>
<dbReference type="Gene3D" id="3.30.1490.70">
    <property type="match status" value="1"/>
</dbReference>
<gene>
    <name evidence="4" type="ORF">ACFFSY_29580</name>
</gene>